<dbReference type="Gene3D" id="1.10.1200.10">
    <property type="entry name" value="ACP-like"/>
    <property type="match status" value="1"/>
</dbReference>
<dbReference type="PROSITE" id="PS50075">
    <property type="entry name" value="CARRIER"/>
    <property type="match status" value="1"/>
</dbReference>
<dbReference type="SUPFAM" id="SSF52777">
    <property type="entry name" value="CoA-dependent acyltransferases"/>
    <property type="match status" value="2"/>
</dbReference>
<feature type="domain" description="Carrier" evidence="5">
    <location>
        <begin position="545"/>
        <end position="620"/>
    </location>
</feature>
<evidence type="ECO:0000256" key="3">
    <source>
        <dbReference type="ARBA" id="ARBA00022553"/>
    </source>
</evidence>
<gene>
    <name evidence="6" type="ORF">GCM10022226_25860</name>
</gene>
<keyword evidence="2" id="KW-0596">Phosphopantetheine</keyword>
<name>A0ABP7I2N0_9ACTN</name>
<dbReference type="Gene3D" id="3.30.559.30">
    <property type="entry name" value="Nonribosomal peptide synthetase, condensation domain"/>
    <property type="match status" value="1"/>
</dbReference>
<dbReference type="RefSeq" id="WP_344938300.1">
    <property type="nucleotide sequence ID" value="NZ_BAAAZR010000004.1"/>
</dbReference>
<dbReference type="PANTHER" id="PTHR45527">
    <property type="entry name" value="NONRIBOSOMAL PEPTIDE SYNTHETASE"/>
    <property type="match status" value="1"/>
</dbReference>
<evidence type="ECO:0000259" key="5">
    <source>
        <dbReference type="PROSITE" id="PS50075"/>
    </source>
</evidence>
<dbReference type="PROSITE" id="PS00012">
    <property type="entry name" value="PHOSPHOPANTETHEINE"/>
    <property type="match status" value="1"/>
</dbReference>
<evidence type="ECO:0000256" key="4">
    <source>
        <dbReference type="SAM" id="MobiDB-lite"/>
    </source>
</evidence>
<evidence type="ECO:0000256" key="1">
    <source>
        <dbReference type="ARBA" id="ARBA00001957"/>
    </source>
</evidence>
<protein>
    <recommendedName>
        <fullName evidence="5">Carrier domain-containing protein</fullName>
    </recommendedName>
</protein>
<feature type="region of interest" description="Disordered" evidence="4">
    <location>
        <begin position="499"/>
        <end position="542"/>
    </location>
</feature>
<comment type="cofactor">
    <cofactor evidence="1">
        <name>pantetheine 4'-phosphate</name>
        <dbReference type="ChEBI" id="CHEBI:47942"/>
    </cofactor>
</comment>
<sequence>MSDETRGRVAGLPSQRQELVARLLAARKRPAGDAIPLVPRDSGLLECSPEQRRLWLAAQMDRQVAAPNATLGLGLSGPLDLGALAKALIGLTERHETLRTVFVNSGGEPRQMVLGSVDAPVTVVDLTGDPDGERTARRLAVAAGGEWFDLASGPLLRLTVYRLAPEEHRLLLVCGHIVCDGGSMEVVARELAALYSGRALPEPPPVRYADYAAWARARARTRGTERLAHWRERLGDEPPLFGRPPGSADTTSRAHGGAARAGDAGPRADGGATGSGGGRRTGTSVAQVEAGLIDGLRRGAATPFVAVLAALFVLLHRVTGRSGITIGTASSARTRRELEPVVGCFVNMVPVPVRLDGSEGFHEVMARTRDEVGAALANEVPFDALVSSLGGRRRPGVHPIFQVAFIQRDGPATPEGWHGLRAFEWGQEVDDSTYDLTLTMTPKGTGHELVFAHRFDRIPDEPAGSLATGFETLLTALSISPDVPVGDLAVPPLDGFPPLPVRAEAGTSGDPAEAIQKPAAPLGTGPPPGHAAGAVGPGQAGRAAGADGRLVAEIRRIWGDVLGVSGIDEHTDLFDLGGDSLAITQMAARIRDVLGVEVPAYMFFEAPTVRGFADAVMALEKAPDNDH</sequence>
<dbReference type="Gene3D" id="3.30.559.10">
    <property type="entry name" value="Chloramphenicol acetyltransferase-like domain"/>
    <property type="match status" value="1"/>
</dbReference>
<evidence type="ECO:0000313" key="7">
    <source>
        <dbReference type="Proteomes" id="UP001500888"/>
    </source>
</evidence>
<feature type="region of interest" description="Disordered" evidence="4">
    <location>
        <begin position="231"/>
        <end position="283"/>
    </location>
</feature>
<dbReference type="InterPro" id="IPR001242">
    <property type="entry name" value="Condensation_dom"/>
</dbReference>
<feature type="compositionally biased region" description="Gly residues" evidence="4">
    <location>
        <begin position="271"/>
        <end position="280"/>
    </location>
</feature>
<comment type="caution">
    <text evidence="6">The sequence shown here is derived from an EMBL/GenBank/DDBJ whole genome shotgun (WGS) entry which is preliminary data.</text>
</comment>
<reference evidence="7" key="1">
    <citation type="journal article" date="2019" name="Int. J. Syst. Evol. Microbiol.">
        <title>The Global Catalogue of Microorganisms (GCM) 10K type strain sequencing project: providing services to taxonomists for standard genome sequencing and annotation.</title>
        <authorList>
            <consortium name="The Broad Institute Genomics Platform"/>
            <consortium name="The Broad Institute Genome Sequencing Center for Infectious Disease"/>
            <person name="Wu L."/>
            <person name="Ma J."/>
        </authorList>
    </citation>
    <scope>NUCLEOTIDE SEQUENCE [LARGE SCALE GENOMIC DNA]</scope>
    <source>
        <strain evidence="7">JCM 16908</strain>
    </source>
</reference>
<dbReference type="Pfam" id="PF00668">
    <property type="entry name" value="Condensation"/>
    <property type="match status" value="2"/>
</dbReference>
<dbReference type="InterPro" id="IPR023213">
    <property type="entry name" value="CAT-like_dom_sf"/>
</dbReference>
<dbReference type="PANTHER" id="PTHR45527:SF1">
    <property type="entry name" value="FATTY ACID SYNTHASE"/>
    <property type="match status" value="1"/>
</dbReference>
<organism evidence="6 7">
    <name type="scientific">Sphaerisporangium flaviroseum</name>
    <dbReference type="NCBI Taxonomy" id="509199"/>
    <lineage>
        <taxon>Bacteria</taxon>
        <taxon>Bacillati</taxon>
        <taxon>Actinomycetota</taxon>
        <taxon>Actinomycetes</taxon>
        <taxon>Streptosporangiales</taxon>
        <taxon>Streptosporangiaceae</taxon>
        <taxon>Sphaerisporangium</taxon>
    </lineage>
</organism>
<dbReference type="Proteomes" id="UP001500888">
    <property type="component" value="Unassembled WGS sequence"/>
</dbReference>
<keyword evidence="3" id="KW-0597">Phosphoprotein</keyword>
<dbReference type="Pfam" id="PF00550">
    <property type="entry name" value="PP-binding"/>
    <property type="match status" value="1"/>
</dbReference>
<dbReference type="CDD" id="cd19531">
    <property type="entry name" value="LCL_NRPS-like"/>
    <property type="match status" value="1"/>
</dbReference>
<dbReference type="SUPFAM" id="SSF47336">
    <property type="entry name" value="ACP-like"/>
    <property type="match status" value="1"/>
</dbReference>
<proteinExistence type="predicted"/>
<accession>A0ABP7I2N0</accession>
<evidence type="ECO:0000256" key="2">
    <source>
        <dbReference type="ARBA" id="ARBA00022450"/>
    </source>
</evidence>
<feature type="compositionally biased region" description="Low complexity" evidence="4">
    <location>
        <begin position="253"/>
        <end position="270"/>
    </location>
</feature>
<dbReference type="EMBL" id="BAAAZR010000004">
    <property type="protein sequence ID" value="GAA3804802.1"/>
    <property type="molecule type" value="Genomic_DNA"/>
</dbReference>
<evidence type="ECO:0000313" key="6">
    <source>
        <dbReference type="EMBL" id="GAA3804802.1"/>
    </source>
</evidence>
<keyword evidence="7" id="KW-1185">Reference proteome</keyword>
<dbReference type="SMART" id="SM00823">
    <property type="entry name" value="PKS_PP"/>
    <property type="match status" value="1"/>
</dbReference>
<dbReference type="InterPro" id="IPR009081">
    <property type="entry name" value="PP-bd_ACP"/>
</dbReference>
<dbReference type="InterPro" id="IPR006162">
    <property type="entry name" value="Ppantetheine_attach_site"/>
</dbReference>
<dbReference type="InterPro" id="IPR020806">
    <property type="entry name" value="PKS_PP-bd"/>
</dbReference>
<dbReference type="InterPro" id="IPR036736">
    <property type="entry name" value="ACP-like_sf"/>
</dbReference>